<dbReference type="SMART" id="SM00267">
    <property type="entry name" value="GGDEF"/>
    <property type="match status" value="1"/>
</dbReference>
<sequence length="707" mass="75895">MDTADDKPMDALHAELAPTLLLDHVRLLYAQSLVALLVNGSVASGLVYLSRVGGAVPEGGFLWLGGMWIVLLLRTWGLIVYRRRGEATLATAPRWMRWHVCGVLAVAVLWGLWAPLFFAKLDVSARAFTTVVICAMTSGGVAVLAASRALAASFCCLLLVPPTLWLLLLGEGASERTLGMLGCVYLVAMFFSVMTLSGSVTRALRLSRVNQHLSQLADSQRAATEQSNARLAQAEQALLTANQELEGRVQQRTTELQREVAERVRYQRELERMARSDALTGLLNRSGLNLVLDAALQRREVEGSALALLFVDLDRFKEVNDGLGHAAGDLVLRTVAQRLSLLGETSALGENLLACARWGGDEFVLLLSGDTAAAQALAETLLASLGAPIAFGDGVVRIGGSIGIALAPEHGRDAQTLIRHADLAMYAAKSEHGDQARVYWSALGAESQRRVAMHQALRGCADSGDGLTLMFQPIVDLEDGRVRAVEALARWRHSEFGPVAPDVFIPLAEENGSIIALGYRLLEMACRSVCGLPSSVSVAVNLSMVQLLQHDCVDRIEAVLAASGLAPQRLELELTESVFALDGAHVGAVLSALRARGVRVAIDDFGSGYSSLAYLRRFPADVLKVDRSFISALDQGGEAIIAAALSMARAFGLELVVEGVETSEQLERVRRLGARRAQGYYFARPQSAAALADWLHARAAARIGLQA</sequence>
<reference evidence="5 6" key="1">
    <citation type="submission" date="2018-05" db="EMBL/GenBank/DDBJ databases">
        <title>Genomic Encyclopedia of Type Strains, Phase IV (KMG-IV): sequencing the most valuable type-strain genomes for metagenomic binning, comparative biology and taxonomic classification.</title>
        <authorList>
            <person name="Goeker M."/>
        </authorList>
    </citation>
    <scope>NUCLEOTIDE SEQUENCE [LARGE SCALE GENOMIC DNA]</scope>
    <source>
        <strain evidence="5 6">DSM 23606</strain>
    </source>
</reference>
<keyword evidence="2" id="KW-0812">Transmembrane</keyword>
<dbReference type="InterPro" id="IPR052155">
    <property type="entry name" value="Biofilm_reg_signaling"/>
</dbReference>
<feature type="transmembrane region" description="Helical" evidence="2">
    <location>
        <begin position="150"/>
        <end position="169"/>
    </location>
</feature>
<feature type="transmembrane region" description="Helical" evidence="2">
    <location>
        <begin position="61"/>
        <end position="81"/>
    </location>
</feature>
<feature type="transmembrane region" description="Helical" evidence="2">
    <location>
        <begin position="125"/>
        <end position="144"/>
    </location>
</feature>
<evidence type="ECO:0000256" key="1">
    <source>
        <dbReference type="SAM" id="Coils"/>
    </source>
</evidence>
<feature type="transmembrane region" description="Helical" evidence="2">
    <location>
        <begin position="181"/>
        <end position="200"/>
    </location>
</feature>
<evidence type="ECO:0000313" key="6">
    <source>
        <dbReference type="Proteomes" id="UP000246569"/>
    </source>
</evidence>
<dbReference type="Pfam" id="PF00563">
    <property type="entry name" value="EAL"/>
    <property type="match status" value="1"/>
</dbReference>
<feature type="transmembrane region" description="Helical" evidence="2">
    <location>
        <begin position="28"/>
        <end position="49"/>
    </location>
</feature>
<protein>
    <submittedName>
        <fullName evidence="5">Diguanylate cyclase/phosphodiesterase</fullName>
    </submittedName>
</protein>
<name>A0A317MY55_9GAMM</name>
<dbReference type="PROSITE" id="PS50887">
    <property type="entry name" value="GGDEF"/>
    <property type="match status" value="1"/>
</dbReference>
<dbReference type="PROSITE" id="PS50883">
    <property type="entry name" value="EAL"/>
    <property type="match status" value="1"/>
</dbReference>
<comment type="caution">
    <text evidence="5">The sequence shown here is derived from an EMBL/GenBank/DDBJ whole genome shotgun (WGS) entry which is preliminary data.</text>
</comment>
<organism evidence="5 6">
    <name type="scientific">Plasticicumulans acidivorans</name>
    <dbReference type="NCBI Taxonomy" id="886464"/>
    <lineage>
        <taxon>Bacteria</taxon>
        <taxon>Pseudomonadati</taxon>
        <taxon>Pseudomonadota</taxon>
        <taxon>Gammaproteobacteria</taxon>
        <taxon>Candidatus Competibacteraceae</taxon>
        <taxon>Plasticicumulans</taxon>
    </lineage>
</organism>
<dbReference type="PANTHER" id="PTHR44757">
    <property type="entry name" value="DIGUANYLATE CYCLASE DGCP"/>
    <property type="match status" value="1"/>
</dbReference>
<dbReference type="Pfam" id="PF00990">
    <property type="entry name" value="GGDEF"/>
    <property type="match status" value="1"/>
</dbReference>
<dbReference type="AlphaFoldDB" id="A0A317MY55"/>
<dbReference type="InterPro" id="IPR000160">
    <property type="entry name" value="GGDEF_dom"/>
</dbReference>
<accession>A0A317MY55</accession>
<dbReference type="InterPro" id="IPR035919">
    <property type="entry name" value="EAL_sf"/>
</dbReference>
<dbReference type="InterPro" id="IPR043128">
    <property type="entry name" value="Rev_trsase/Diguanyl_cyclase"/>
</dbReference>
<dbReference type="CDD" id="cd01949">
    <property type="entry name" value="GGDEF"/>
    <property type="match status" value="1"/>
</dbReference>
<evidence type="ECO:0000256" key="2">
    <source>
        <dbReference type="SAM" id="Phobius"/>
    </source>
</evidence>
<dbReference type="Gene3D" id="3.30.70.270">
    <property type="match status" value="1"/>
</dbReference>
<dbReference type="InterPro" id="IPR029787">
    <property type="entry name" value="Nucleotide_cyclase"/>
</dbReference>
<feature type="domain" description="GGDEF" evidence="4">
    <location>
        <begin position="304"/>
        <end position="442"/>
    </location>
</feature>
<evidence type="ECO:0000259" key="4">
    <source>
        <dbReference type="PROSITE" id="PS50887"/>
    </source>
</evidence>
<keyword evidence="2" id="KW-0472">Membrane</keyword>
<dbReference type="NCBIfam" id="TIGR00254">
    <property type="entry name" value="GGDEF"/>
    <property type="match status" value="1"/>
</dbReference>
<dbReference type="Proteomes" id="UP000246569">
    <property type="component" value="Unassembled WGS sequence"/>
</dbReference>
<proteinExistence type="predicted"/>
<feature type="coiled-coil region" evidence="1">
    <location>
        <begin position="224"/>
        <end position="276"/>
    </location>
</feature>
<dbReference type="Gene3D" id="3.20.20.450">
    <property type="entry name" value="EAL domain"/>
    <property type="match status" value="1"/>
</dbReference>
<dbReference type="SMART" id="SM00052">
    <property type="entry name" value="EAL"/>
    <property type="match status" value="1"/>
</dbReference>
<evidence type="ECO:0000313" key="5">
    <source>
        <dbReference type="EMBL" id="PWV63478.1"/>
    </source>
</evidence>
<feature type="domain" description="EAL" evidence="3">
    <location>
        <begin position="450"/>
        <end position="699"/>
    </location>
</feature>
<keyword evidence="1" id="KW-0175">Coiled coil</keyword>
<dbReference type="EMBL" id="QGTJ01000003">
    <property type="protein sequence ID" value="PWV63478.1"/>
    <property type="molecule type" value="Genomic_DNA"/>
</dbReference>
<evidence type="ECO:0000259" key="3">
    <source>
        <dbReference type="PROSITE" id="PS50883"/>
    </source>
</evidence>
<gene>
    <name evidence="5" type="ORF">C7443_103409</name>
</gene>
<dbReference type="PANTHER" id="PTHR44757:SF2">
    <property type="entry name" value="BIOFILM ARCHITECTURE MAINTENANCE PROTEIN MBAA"/>
    <property type="match status" value="1"/>
</dbReference>
<keyword evidence="6" id="KW-1185">Reference proteome</keyword>
<dbReference type="SUPFAM" id="SSF55073">
    <property type="entry name" value="Nucleotide cyclase"/>
    <property type="match status" value="1"/>
</dbReference>
<dbReference type="InterPro" id="IPR001633">
    <property type="entry name" value="EAL_dom"/>
</dbReference>
<feature type="transmembrane region" description="Helical" evidence="2">
    <location>
        <begin position="96"/>
        <end position="118"/>
    </location>
</feature>
<dbReference type="SUPFAM" id="SSF141868">
    <property type="entry name" value="EAL domain-like"/>
    <property type="match status" value="1"/>
</dbReference>
<dbReference type="CDD" id="cd01948">
    <property type="entry name" value="EAL"/>
    <property type="match status" value="1"/>
</dbReference>
<keyword evidence="2" id="KW-1133">Transmembrane helix</keyword>